<sequence length="56" mass="5925">MKTQNANNKLAFNASTVTELTDSQMMNVDGATTVPCVAVGVASIALSYNISKDIFK</sequence>
<dbReference type="Proteomes" id="UP001059844">
    <property type="component" value="Chromosome"/>
</dbReference>
<accession>A0ABY5ITR7</accession>
<proteinExistence type="predicted"/>
<evidence type="ECO:0000313" key="1">
    <source>
        <dbReference type="EMBL" id="UUC46180.1"/>
    </source>
</evidence>
<organism evidence="1 2">
    <name type="scientific">Flavobacterium cerinum</name>
    <dbReference type="NCBI Taxonomy" id="2502784"/>
    <lineage>
        <taxon>Bacteria</taxon>
        <taxon>Pseudomonadati</taxon>
        <taxon>Bacteroidota</taxon>
        <taxon>Flavobacteriia</taxon>
        <taxon>Flavobacteriales</taxon>
        <taxon>Flavobacteriaceae</taxon>
        <taxon>Flavobacterium</taxon>
    </lineage>
</organism>
<keyword evidence="2" id="KW-1185">Reference proteome</keyword>
<reference evidence="1" key="1">
    <citation type="submission" date="2022-07" db="EMBL/GenBank/DDBJ databases">
        <title>Isolation, identification, and degradation of a PFOSA degrading strain from sewage treatment plant.</title>
        <authorList>
            <person name="Zhang L."/>
            <person name="Huo Y."/>
        </authorList>
    </citation>
    <scope>NUCLEOTIDE SEQUENCE</scope>
    <source>
        <strain evidence="1">C1</strain>
    </source>
</reference>
<protein>
    <submittedName>
        <fullName evidence="1">Class I lanthipeptide</fullName>
    </submittedName>
</protein>
<gene>
    <name evidence="1" type="ORF">NOX80_03000</name>
</gene>
<dbReference type="RefSeq" id="WP_256551856.1">
    <property type="nucleotide sequence ID" value="NZ_CP101751.1"/>
</dbReference>
<dbReference type="EMBL" id="CP101751">
    <property type="protein sequence ID" value="UUC46180.1"/>
    <property type="molecule type" value="Genomic_DNA"/>
</dbReference>
<dbReference type="InterPro" id="IPR058238">
    <property type="entry name" value="Lant_leader_dom"/>
</dbReference>
<name>A0ABY5ITR7_9FLAO</name>
<dbReference type="NCBIfam" id="NF038153">
    <property type="entry name" value="lant_leader_L1a"/>
    <property type="match status" value="1"/>
</dbReference>
<evidence type="ECO:0000313" key="2">
    <source>
        <dbReference type="Proteomes" id="UP001059844"/>
    </source>
</evidence>